<evidence type="ECO:0000256" key="2">
    <source>
        <dbReference type="ARBA" id="ARBA00022619"/>
    </source>
</evidence>
<dbReference type="NCBIfam" id="TIGR00505">
    <property type="entry name" value="ribA"/>
    <property type="match status" value="1"/>
</dbReference>
<feature type="binding site" evidence="9">
    <location>
        <position position="85"/>
    </location>
    <ligand>
        <name>Zn(2+)</name>
        <dbReference type="ChEBI" id="CHEBI:29105"/>
        <note>catalytic</note>
    </ligand>
</feature>
<proteinExistence type="inferred from homology"/>
<evidence type="ECO:0000256" key="9">
    <source>
        <dbReference type="HAMAP-Rule" id="MF_00179"/>
    </source>
</evidence>
<dbReference type="GO" id="GO:0003935">
    <property type="term" value="F:GTP cyclohydrolase II activity"/>
    <property type="evidence" value="ECO:0007669"/>
    <property type="project" value="UniProtKB-EC"/>
</dbReference>
<keyword evidence="5 9" id="KW-0378">Hydrolase</keyword>
<evidence type="ECO:0000256" key="4">
    <source>
        <dbReference type="ARBA" id="ARBA00022741"/>
    </source>
</evidence>
<feature type="binding site" evidence="9">
    <location>
        <begin position="112"/>
        <end position="114"/>
    </location>
    <ligand>
        <name>GTP</name>
        <dbReference type="ChEBI" id="CHEBI:37565"/>
    </ligand>
</feature>
<dbReference type="InterPro" id="IPR032677">
    <property type="entry name" value="GTP_cyclohydro_II"/>
</dbReference>
<comment type="cofactor">
    <cofactor evidence="9">
        <name>Zn(2+)</name>
        <dbReference type="ChEBI" id="CHEBI:29105"/>
    </cofactor>
    <text evidence="9">Binds 1 zinc ion per subunit.</text>
</comment>
<feature type="binding site" evidence="9">
    <location>
        <position position="134"/>
    </location>
    <ligand>
        <name>GTP</name>
        <dbReference type="ChEBI" id="CHEBI:37565"/>
    </ligand>
</feature>
<feature type="binding site" evidence="9">
    <location>
        <position position="169"/>
    </location>
    <ligand>
        <name>GTP</name>
        <dbReference type="ChEBI" id="CHEBI:37565"/>
    </ligand>
</feature>
<reference evidence="11 12" key="1">
    <citation type="submission" date="2021-07" db="EMBL/GenBank/DDBJ databases">
        <title>Characterization of Violacein-producing bacteria and related species.</title>
        <authorList>
            <person name="Wilson H.S."/>
            <person name="De Leon M.E."/>
        </authorList>
    </citation>
    <scope>NUCLEOTIDE SEQUENCE [LARGE SCALE GENOMIC DNA]</scope>
    <source>
        <strain evidence="11 12">HSC-2F05</strain>
    </source>
</reference>
<comment type="function">
    <text evidence="9">Catalyzes the conversion of GTP to 2,5-diamino-6-ribosylamino-4(3H)-pyrimidinone 5'-phosphate (DARP), formate and pyrophosphate.</text>
</comment>
<comment type="pathway">
    <text evidence="1 9">Cofactor biosynthesis; riboflavin biosynthesis; 5-amino-6-(D-ribitylamino)uracil from GTP: step 1/4.</text>
</comment>
<feature type="binding site" evidence="9">
    <location>
        <begin position="69"/>
        <end position="73"/>
    </location>
    <ligand>
        <name>GTP</name>
        <dbReference type="ChEBI" id="CHEBI:37565"/>
    </ligand>
</feature>
<dbReference type="InterPro" id="IPR000926">
    <property type="entry name" value="RibA"/>
</dbReference>
<organism evidence="11 12">
    <name type="scientific">Massilia hydrophila</name>
    <dbReference type="NCBI Taxonomy" id="3044279"/>
    <lineage>
        <taxon>Bacteria</taxon>
        <taxon>Pseudomonadati</taxon>
        <taxon>Pseudomonadota</taxon>
        <taxon>Betaproteobacteria</taxon>
        <taxon>Burkholderiales</taxon>
        <taxon>Oxalobacteraceae</taxon>
        <taxon>Telluria group</taxon>
        <taxon>Massilia</taxon>
    </lineage>
</organism>
<sequence>MPATAPSDTAASANDQQLEYVTSCALPTPWAQFTLHAFIEHGTGSPGAGKEHLAMVLGDVGDGEPVLARVHSECLTGDVLFSQRCDCGAQLEGALRRIAEEGRGILLYLRQEGRGIGLVNKIRAYRLQEAGADTVEANLQLGFHADARNYELCRPMLERFGVRSLRLMTNNPRKIDAMTRLGIAVAERVPLLVNRNAYNNSYLNTKQAKLGHMMTPPAAVPADQAPAPAATPDVI</sequence>
<comment type="caution">
    <text evidence="11">The sequence shown here is derived from an EMBL/GenBank/DDBJ whole genome shotgun (WGS) entry which is preliminary data.</text>
</comment>
<keyword evidence="4 9" id="KW-0547">Nucleotide-binding</keyword>
<dbReference type="CDD" id="cd00641">
    <property type="entry name" value="GTP_cyclohydro2"/>
    <property type="match status" value="1"/>
</dbReference>
<dbReference type="PANTHER" id="PTHR21327">
    <property type="entry name" value="GTP CYCLOHYDROLASE II-RELATED"/>
    <property type="match status" value="1"/>
</dbReference>
<feature type="binding site" evidence="9">
    <location>
        <position position="90"/>
    </location>
    <ligand>
        <name>GTP</name>
        <dbReference type="ChEBI" id="CHEBI:37565"/>
    </ligand>
</feature>
<dbReference type="NCBIfam" id="NF001591">
    <property type="entry name" value="PRK00393.1"/>
    <property type="match status" value="1"/>
</dbReference>
<accession>A0ABS7Y5X3</accession>
<evidence type="ECO:0000256" key="6">
    <source>
        <dbReference type="ARBA" id="ARBA00022833"/>
    </source>
</evidence>
<feature type="binding site" evidence="9">
    <location>
        <position position="174"/>
    </location>
    <ligand>
        <name>GTP</name>
        <dbReference type="ChEBI" id="CHEBI:37565"/>
    </ligand>
</feature>
<feature type="binding site" evidence="9">
    <location>
        <position position="87"/>
    </location>
    <ligand>
        <name>Zn(2+)</name>
        <dbReference type="ChEBI" id="CHEBI:29105"/>
        <note>catalytic</note>
    </ligand>
</feature>
<feature type="domain" description="GTP cyclohydrolase II" evidence="10">
    <location>
        <begin position="22"/>
        <end position="190"/>
    </location>
</feature>
<dbReference type="Gene3D" id="3.40.50.10990">
    <property type="entry name" value="GTP cyclohydrolase II"/>
    <property type="match status" value="1"/>
</dbReference>
<evidence type="ECO:0000313" key="11">
    <source>
        <dbReference type="EMBL" id="MCA1855059.1"/>
    </source>
</evidence>
<evidence type="ECO:0000256" key="3">
    <source>
        <dbReference type="ARBA" id="ARBA00022723"/>
    </source>
</evidence>
<evidence type="ECO:0000256" key="1">
    <source>
        <dbReference type="ARBA" id="ARBA00004853"/>
    </source>
</evidence>
<evidence type="ECO:0000256" key="5">
    <source>
        <dbReference type="ARBA" id="ARBA00022801"/>
    </source>
</evidence>
<gene>
    <name evidence="9 11" type="primary">ribA</name>
    <name evidence="11" type="ORF">LE190_03825</name>
</gene>
<keyword evidence="6 9" id="KW-0862">Zinc</keyword>
<feature type="active site" description="Nucleophile" evidence="9">
    <location>
        <position position="148"/>
    </location>
</feature>
<evidence type="ECO:0000259" key="10">
    <source>
        <dbReference type="Pfam" id="PF00925"/>
    </source>
</evidence>
<keyword evidence="12" id="KW-1185">Reference proteome</keyword>
<feature type="active site" description="Proton acceptor" evidence="9">
    <location>
        <position position="146"/>
    </location>
</feature>
<keyword evidence="3 9" id="KW-0479">Metal-binding</keyword>
<keyword evidence="2 9" id="KW-0686">Riboflavin biosynthesis</keyword>
<keyword evidence="7 9" id="KW-0342">GTP-binding</keyword>
<dbReference type="EC" id="3.5.4.25" evidence="9"/>
<dbReference type="SUPFAM" id="SSF142695">
    <property type="entry name" value="RibA-like"/>
    <property type="match status" value="1"/>
</dbReference>
<dbReference type="RefSeq" id="WP_225237454.1">
    <property type="nucleotide sequence ID" value="NZ_JAHYBX010000001.1"/>
</dbReference>
<evidence type="ECO:0000256" key="7">
    <source>
        <dbReference type="ARBA" id="ARBA00023134"/>
    </source>
</evidence>
<dbReference type="Proteomes" id="UP001198602">
    <property type="component" value="Unassembled WGS sequence"/>
</dbReference>
<dbReference type="EMBL" id="JAHYBX010000001">
    <property type="protein sequence ID" value="MCA1855059.1"/>
    <property type="molecule type" value="Genomic_DNA"/>
</dbReference>
<dbReference type="Pfam" id="PF00925">
    <property type="entry name" value="GTP_cyclohydro2"/>
    <property type="match status" value="1"/>
</dbReference>
<dbReference type="InterPro" id="IPR036144">
    <property type="entry name" value="RibA-like_sf"/>
</dbReference>
<feature type="binding site" evidence="9">
    <location>
        <position position="74"/>
    </location>
    <ligand>
        <name>Zn(2+)</name>
        <dbReference type="ChEBI" id="CHEBI:29105"/>
        <note>catalytic</note>
    </ligand>
</feature>
<dbReference type="HAMAP" id="MF_00179">
    <property type="entry name" value="RibA"/>
    <property type="match status" value="1"/>
</dbReference>
<protein>
    <recommendedName>
        <fullName evidence="9">GTP cyclohydrolase-2</fullName>
        <ecNumber evidence="9">3.5.4.25</ecNumber>
    </recommendedName>
    <alternativeName>
        <fullName evidence="9">GTP cyclohydrolase II</fullName>
    </alternativeName>
</protein>
<comment type="similarity">
    <text evidence="9">Belongs to the GTP cyclohydrolase II family.</text>
</comment>
<comment type="catalytic activity">
    <reaction evidence="8 9">
        <text>GTP + 4 H2O = 2,5-diamino-6-hydroxy-4-(5-phosphoribosylamino)-pyrimidine + formate + 2 phosphate + 3 H(+)</text>
        <dbReference type="Rhea" id="RHEA:23704"/>
        <dbReference type="ChEBI" id="CHEBI:15377"/>
        <dbReference type="ChEBI" id="CHEBI:15378"/>
        <dbReference type="ChEBI" id="CHEBI:15740"/>
        <dbReference type="ChEBI" id="CHEBI:37565"/>
        <dbReference type="ChEBI" id="CHEBI:43474"/>
        <dbReference type="ChEBI" id="CHEBI:58614"/>
        <dbReference type="EC" id="3.5.4.25"/>
    </reaction>
</comment>
<name>A0ABS7Y5X3_9BURK</name>
<evidence type="ECO:0000256" key="8">
    <source>
        <dbReference type="ARBA" id="ARBA00049295"/>
    </source>
</evidence>
<evidence type="ECO:0000313" key="12">
    <source>
        <dbReference type="Proteomes" id="UP001198602"/>
    </source>
</evidence>
<dbReference type="PANTHER" id="PTHR21327:SF18">
    <property type="entry name" value="3,4-DIHYDROXY-2-BUTANONE 4-PHOSPHATE SYNTHASE"/>
    <property type="match status" value="1"/>
</dbReference>